<dbReference type="GO" id="GO:0042026">
    <property type="term" value="P:protein refolding"/>
    <property type="evidence" value="ECO:0007669"/>
    <property type="project" value="TreeGrafter"/>
</dbReference>
<keyword evidence="5" id="KW-1185">Reference proteome</keyword>
<evidence type="ECO:0000313" key="5">
    <source>
        <dbReference type="Proteomes" id="UP000282106"/>
    </source>
</evidence>
<evidence type="ECO:0000259" key="3">
    <source>
        <dbReference type="PROSITE" id="PS50076"/>
    </source>
</evidence>
<dbReference type="CDD" id="cd06257">
    <property type="entry name" value="DnaJ"/>
    <property type="match status" value="1"/>
</dbReference>
<keyword evidence="1" id="KW-0143">Chaperone</keyword>
<dbReference type="FunCoup" id="A0A3N0VEH7">
    <property type="interactions" value="131"/>
</dbReference>
<dbReference type="EMBL" id="RJVO01000003">
    <property type="protein sequence ID" value="ROH91183.1"/>
    <property type="molecule type" value="Genomic_DNA"/>
</dbReference>
<dbReference type="PRINTS" id="PR00625">
    <property type="entry name" value="JDOMAIN"/>
</dbReference>
<organism evidence="4 5">
    <name type="scientific">Stagnimonas aquatica</name>
    <dbReference type="NCBI Taxonomy" id="2689987"/>
    <lineage>
        <taxon>Bacteria</taxon>
        <taxon>Pseudomonadati</taxon>
        <taxon>Pseudomonadota</taxon>
        <taxon>Gammaproteobacteria</taxon>
        <taxon>Nevskiales</taxon>
        <taxon>Nevskiaceae</taxon>
        <taxon>Stagnimonas</taxon>
    </lineage>
</organism>
<dbReference type="InterPro" id="IPR002939">
    <property type="entry name" value="DnaJ_C"/>
</dbReference>
<proteinExistence type="predicted"/>
<sequence length="302" mass="32298">MEYKDYYKILGVARSASADEIKKAYRKLAREFHPDKNKAKGAEERFKEINEANEVLSDAEKRKAYDALGANWRSGQRFEPPPGWDGQMGGGRSARGGRAGGFGGGGDFSDFFSSLFGGMGGAGGGAGFGNMGGFAPEAEDSRDVLTVSLEESFHGGSRRVQLSSGRTLDVKIPKGVTEGKTIRLNGQGRYGGDLLLEIRFAPHPQFELKERDLSCVVAVAPWEAALGASIDVPTLGGAVQLKLPAGSQSGKKLRLKGRGLPAATPGDQLVEIRVVAPPAENDEQRAFYEEMAQKFAGFKPRG</sequence>
<dbReference type="InterPro" id="IPR036869">
    <property type="entry name" value="J_dom_sf"/>
</dbReference>
<dbReference type="Pfam" id="PF01556">
    <property type="entry name" value="DnaJ_C"/>
    <property type="match status" value="1"/>
</dbReference>
<dbReference type="InterPro" id="IPR001623">
    <property type="entry name" value="DnaJ_domain"/>
</dbReference>
<dbReference type="InParanoid" id="A0A3N0VEH7"/>
<name>A0A3N0VEH7_9GAMM</name>
<dbReference type="PROSITE" id="PS50076">
    <property type="entry name" value="DNAJ_2"/>
    <property type="match status" value="1"/>
</dbReference>
<dbReference type="SUPFAM" id="SSF49493">
    <property type="entry name" value="HSP40/DnaJ peptide-binding domain"/>
    <property type="match status" value="2"/>
</dbReference>
<dbReference type="SUPFAM" id="SSF46565">
    <property type="entry name" value="Chaperone J-domain"/>
    <property type="match status" value="1"/>
</dbReference>
<dbReference type="GO" id="GO:0005737">
    <property type="term" value="C:cytoplasm"/>
    <property type="evidence" value="ECO:0007669"/>
    <property type="project" value="TreeGrafter"/>
</dbReference>
<dbReference type="InterPro" id="IPR008971">
    <property type="entry name" value="HSP40/DnaJ_pept-bd"/>
</dbReference>
<dbReference type="Gene3D" id="1.10.287.110">
    <property type="entry name" value="DnaJ domain"/>
    <property type="match status" value="1"/>
</dbReference>
<evidence type="ECO:0000256" key="2">
    <source>
        <dbReference type="SAM" id="MobiDB-lite"/>
    </source>
</evidence>
<feature type="domain" description="J" evidence="3">
    <location>
        <begin position="5"/>
        <end position="69"/>
    </location>
</feature>
<evidence type="ECO:0000313" key="4">
    <source>
        <dbReference type="EMBL" id="ROH91183.1"/>
    </source>
</evidence>
<dbReference type="Proteomes" id="UP000282106">
    <property type="component" value="Unassembled WGS sequence"/>
</dbReference>
<dbReference type="Gene3D" id="2.60.260.20">
    <property type="entry name" value="Urease metallochaperone UreE, N-terminal domain"/>
    <property type="match status" value="2"/>
</dbReference>
<dbReference type="Pfam" id="PF00226">
    <property type="entry name" value="DnaJ"/>
    <property type="match status" value="1"/>
</dbReference>
<feature type="region of interest" description="Disordered" evidence="2">
    <location>
        <begin position="75"/>
        <end position="100"/>
    </location>
</feature>
<reference evidence="4 5" key="1">
    <citation type="submission" date="2018-10" db="EMBL/GenBank/DDBJ databases">
        <authorList>
            <person name="Chen W.-M."/>
        </authorList>
    </citation>
    <scope>NUCLEOTIDE SEQUENCE [LARGE SCALE GENOMIC DNA]</scope>
    <source>
        <strain evidence="4 5">THS-13</strain>
    </source>
</reference>
<dbReference type="GO" id="GO:0051082">
    <property type="term" value="F:unfolded protein binding"/>
    <property type="evidence" value="ECO:0007669"/>
    <property type="project" value="InterPro"/>
</dbReference>
<gene>
    <name evidence="4" type="ORF">ED208_09540</name>
</gene>
<dbReference type="PANTHER" id="PTHR43096">
    <property type="entry name" value="DNAJ HOMOLOG 1, MITOCHONDRIAL-RELATED"/>
    <property type="match status" value="1"/>
</dbReference>
<comment type="caution">
    <text evidence="4">The sequence shown here is derived from an EMBL/GenBank/DDBJ whole genome shotgun (WGS) entry which is preliminary data.</text>
</comment>
<dbReference type="FunFam" id="2.60.260.20:FF:000013">
    <property type="entry name" value="DnaJ subfamily B member 11"/>
    <property type="match status" value="1"/>
</dbReference>
<dbReference type="AlphaFoldDB" id="A0A3N0VEH7"/>
<accession>A0A3N0VEH7</accession>
<protein>
    <submittedName>
        <fullName evidence="4">J domain-containing protein</fullName>
    </submittedName>
</protein>
<dbReference type="RefSeq" id="WP_123211639.1">
    <property type="nucleotide sequence ID" value="NZ_RJVO01000003.1"/>
</dbReference>
<feature type="compositionally biased region" description="Gly residues" evidence="2">
    <location>
        <begin position="86"/>
        <end position="100"/>
    </location>
</feature>
<dbReference type="CDD" id="cd10747">
    <property type="entry name" value="DnaJ_C"/>
    <property type="match status" value="1"/>
</dbReference>
<dbReference type="PROSITE" id="PS00636">
    <property type="entry name" value="DNAJ_1"/>
    <property type="match status" value="1"/>
</dbReference>
<dbReference type="SMART" id="SM00271">
    <property type="entry name" value="DnaJ"/>
    <property type="match status" value="1"/>
</dbReference>
<dbReference type="InterPro" id="IPR018253">
    <property type="entry name" value="DnaJ_domain_CS"/>
</dbReference>
<dbReference type="PANTHER" id="PTHR43096:SF52">
    <property type="entry name" value="DNAJ HOMOLOG 1, MITOCHONDRIAL-RELATED"/>
    <property type="match status" value="1"/>
</dbReference>
<evidence type="ECO:0000256" key="1">
    <source>
        <dbReference type="ARBA" id="ARBA00023186"/>
    </source>
</evidence>